<dbReference type="PANTHER" id="PTHR32305:SF15">
    <property type="entry name" value="PROTEIN RHSA-RELATED"/>
    <property type="match status" value="1"/>
</dbReference>
<dbReference type="InterPro" id="IPR006530">
    <property type="entry name" value="YD"/>
</dbReference>
<feature type="domain" description="MafB19-like deaminase" evidence="7">
    <location>
        <begin position="1924"/>
        <end position="2020"/>
    </location>
</feature>
<dbReference type="RefSeq" id="WP_322418008.1">
    <property type="nucleotide sequence ID" value="NZ_CP139858.1"/>
</dbReference>
<dbReference type="InterPro" id="IPR050708">
    <property type="entry name" value="T6SS_VgrG/RHS"/>
</dbReference>
<sequence length="2027" mass="213388">MGYGNGGAALGSGQPAGGTPAPGTAAPAMGSSPTGSPDAAAKIGVKPADAKAGDTKSADTKAANTKTTSTKTPDAKDGAAAKTTDTQAAPAAQAMAAAAATTDSGDPEAIGTPKVDLPKAAGNGNLGYSIGIDVPAFHGIEPRIALNYNSSRKTKLGGLYQGWLGYAWGLDGFDVIERATPGYGMPAYDANDIYLLDGQAMVACTAGMVSPSCATGGTHATENESYRRIAFNSSTNQWTVTDRDGTVSTFRSVGAVANFNPTAGTPAYDLAMSYRWLLTSVTDTNGNTIAYTYYCPANPVCYPQSISYNGTVIGFQLEARPDMILMGNGRDISETNLRVKSITIWVSNVVRGAYKLTYDQAPFSNTSRLTQVTRYGTDATFASDGTITGGTAKVLGQMAYQNTDGAYATVSASFPSGGTLSSRSVGDLDFDGRDEIYGESSATSTRHSGGSSGETTTTETTTETVYKFASSGGLAGTASATVESHDVVLPDDHKSFVVSGRFLANKNTTDFAAQTTYSEPFGQNGGTRPVIGGSIITSDPQLALTKVGCGLTAPAGYQAVCSALASTGGPIVADANGAGVDTVSPNGSTYQVKGVGDFLGNGKQQPLFWGPSGTSTKGVLSNGKWQPGATSFPIACSFGAVGSCVLADVNGDGATDVVVYNGTNGNTQVWLSTGTGFKNYTVSSIPGTTAVLRDFDNSGKASIITIGGTVTPGQPRTGPVRVFSLRPSSMTMTPVEFTLPVPLTASTVVGDFNGDGLPDFMSSASFSSSNMFISNAGTGNPNLIKQITTELGGTVAVEYTPSSTWQNNYLPQVVHAVTKLSVSDGRGQTAVSTYQYAGGKYDPAARKFLGFASIVETRPLANGETAPSTVTTTYRQDLASYGLPSLTVWKDGAGTVHKQVAETYAVNTATKPYTVQNTATDTTLTENVSRTLRVERTFDAYNNVTVQDDYGRTDISGDELRTARWFAPNTAAYIVSLPRSEAQAAGFDGSFPWISVVESNYDGQTDNAAAPIKGNLTQVRSFSDYYSTPPKASYQFFAYDAYGNKISATNGLGHRTEWDYDATYHLYPITERAPRYFATGGQSADTRFVSTATYNPVCGLPATRTDVNGLVKTFAYDPFCRLYQVSQSVTGAYAKTRFENEGNPATQALVKYTPLPNGAGEDFTRSYYDGLGRVYRVETPGETVAGPRRIADTDYDPHGNVLRKAFPRFVGDAAQWATNSYDWADRLVLTVNPDGSQRSYAHNLATVDLVNPRLNGTTMTDELGHQTRTAWSTHGDIAVVVRDVAGLGLMETRSYDVLGRLIGVADPGGSTWSYTYDMLGNRLSASDPDLGTWTYTYDAANRLVSQTDARGTVTNLSYDQMDRLTQKTATAPGGSPVVLTQNTYDEAAAGSYNVGQLTTSQNAAATQSYKYDGFGKVARQDATIGTLIHTTTSVRDASGQTLATQYLPMQLDFGTTAAPLQYTAGNKLAAAPGFITSTLYEADGQTKEITYANGVKTSFTYSPTRRWVTRITTALGATTLMDRQYTRDALGRITNIVGASAPGSWNYVYDNADRLVSADNLGDNTLDETFVYAANDNMLSRTRVTGTYVYPSASAARPHAPISVGANAMAYDANGNLTSDGNRTLAWDEANRLKTVSLASNTVNLAYGPDGSRAKKISSFATTLYPDADVEINPATPGAEIYTRYPHPDIKVVGTTKYFLHREHLASVRLVTDMSGAVVEGTTYATYGESLNTGFQTQKGYIGERFDVETGLLYLNARYMDPVLGRFISPDDWDPTKDSVGTNRYAYAKNDPVNKSDQNGHTSLADALGLGGIFGGPAVGIAGGDIAKEGSNAGTALKATAQQTATELTDPVYDVKSIKKSIKDGHYDQAAITAGNMLLGMALTGGPEDEAALASARAAAVAASEHAAQLGEIGLADLAKLRSELGLKVGEGTLAKLEIGAKSFFGINAHGIPISMRVNAITRTHAEADVFQQALNAGIQAGEAVLSVDRALCAACGINGGVKSMAQQLGLDRLTIATPQGTSVIRP</sequence>
<dbReference type="Pfam" id="PF12256">
    <property type="entry name" value="TcdB_toxin_midN"/>
    <property type="match status" value="1"/>
</dbReference>
<dbReference type="Pfam" id="PF05593">
    <property type="entry name" value="RHS_repeat"/>
    <property type="match status" value="3"/>
</dbReference>
<dbReference type="InterPro" id="IPR058535">
    <property type="entry name" value="MafB19-deam"/>
</dbReference>
<dbReference type="InterPro" id="IPR022385">
    <property type="entry name" value="Rhs_assc_core"/>
</dbReference>
<protein>
    <submittedName>
        <fullName evidence="9">RHS repeat-associated core domain-containing protein</fullName>
    </submittedName>
</protein>
<evidence type="ECO:0000259" key="6">
    <source>
        <dbReference type="Pfam" id="PF12256"/>
    </source>
</evidence>
<keyword evidence="3" id="KW-0677">Repeat</keyword>
<feature type="domain" description="Insecticide toxin TcdB middle/N-terminal" evidence="6">
    <location>
        <begin position="748"/>
        <end position="876"/>
    </location>
</feature>
<accession>A0ABZ0VKB4</accession>
<gene>
    <name evidence="9" type="ORF">U0R22_001487</name>
</gene>
<evidence type="ECO:0000256" key="5">
    <source>
        <dbReference type="SAM" id="MobiDB-lite"/>
    </source>
</evidence>
<feature type="compositionally biased region" description="Low complexity" evidence="5">
    <location>
        <begin position="80"/>
        <end position="103"/>
    </location>
</feature>
<feature type="domain" description="Teneurin-like YD-shell" evidence="8">
    <location>
        <begin position="1696"/>
        <end position="1793"/>
    </location>
</feature>
<feature type="compositionally biased region" description="Low complexity" evidence="5">
    <location>
        <begin position="440"/>
        <end position="460"/>
    </location>
</feature>
<evidence type="ECO:0000259" key="8">
    <source>
        <dbReference type="Pfam" id="PF25023"/>
    </source>
</evidence>
<evidence type="ECO:0000313" key="10">
    <source>
        <dbReference type="Proteomes" id="UP001322481"/>
    </source>
</evidence>
<proteinExistence type="predicted"/>
<feature type="compositionally biased region" description="Basic and acidic residues" evidence="5">
    <location>
        <begin position="48"/>
        <end position="59"/>
    </location>
</feature>
<feature type="region of interest" description="Disordered" evidence="5">
    <location>
        <begin position="438"/>
        <end position="460"/>
    </location>
</feature>
<dbReference type="PANTHER" id="PTHR32305">
    <property type="match status" value="1"/>
</dbReference>
<keyword evidence="4" id="KW-0843">Virulence</keyword>
<keyword evidence="2" id="KW-0964">Secreted</keyword>
<reference evidence="9 10" key="1">
    <citation type="submission" date="2023-11" db="EMBL/GenBank/DDBJ databases">
        <authorList>
            <person name="Panchal A.K."/>
            <person name="Meaney J.S."/>
            <person name="Karas B.J."/>
            <person name="diCenzo G.C."/>
        </authorList>
    </citation>
    <scope>NUCLEOTIDE SEQUENCE [LARGE SCALE GENOMIC DNA]</scope>
    <source>
        <strain evidence="9 10">NZP2235</strain>
    </source>
</reference>
<keyword evidence="10" id="KW-1185">Reference proteome</keyword>
<evidence type="ECO:0000256" key="4">
    <source>
        <dbReference type="ARBA" id="ARBA00023026"/>
    </source>
</evidence>
<dbReference type="NCBIfam" id="TIGR01643">
    <property type="entry name" value="YD_repeat_2x"/>
    <property type="match status" value="3"/>
</dbReference>
<dbReference type="InterPro" id="IPR056823">
    <property type="entry name" value="TEN-like_YD-shell"/>
</dbReference>
<evidence type="ECO:0000259" key="7">
    <source>
        <dbReference type="Pfam" id="PF14437"/>
    </source>
</evidence>
<organism evidence="9 10">
    <name type="scientific">Mesorhizobium huakuii</name>
    <dbReference type="NCBI Taxonomy" id="28104"/>
    <lineage>
        <taxon>Bacteria</taxon>
        <taxon>Pseudomonadati</taxon>
        <taxon>Pseudomonadota</taxon>
        <taxon>Alphaproteobacteria</taxon>
        <taxon>Hyphomicrobiales</taxon>
        <taxon>Phyllobacteriaceae</taxon>
        <taxon>Mesorhizobium</taxon>
    </lineage>
</organism>
<dbReference type="InterPro" id="IPR031325">
    <property type="entry name" value="RHS_repeat"/>
</dbReference>
<feature type="compositionally biased region" description="Low complexity" evidence="5">
    <location>
        <begin position="60"/>
        <end position="72"/>
    </location>
</feature>
<feature type="compositionally biased region" description="Low complexity" evidence="5">
    <location>
        <begin position="17"/>
        <end position="33"/>
    </location>
</feature>
<comment type="subcellular location">
    <subcellularLocation>
        <location evidence="1">Secreted</location>
    </subcellularLocation>
</comment>
<dbReference type="EMBL" id="CP139858">
    <property type="protein sequence ID" value="WQB97363.1"/>
    <property type="molecule type" value="Genomic_DNA"/>
</dbReference>
<dbReference type="Pfam" id="PF25023">
    <property type="entry name" value="TEN_YD-shell"/>
    <property type="match status" value="1"/>
</dbReference>
<evidence type="ECO:0000256" key="2">
    <source>
        <dbReference type="ARBA" id="ARBA00022525"/>
    </source>
</evidence>
<dbReference type="SUPFAM" id="SSF69318">
    <property type="entry name" value="Integrin alpha N-terminal domain"/>
    <property type="match status" value="1"/>
</dbReference>
<feature type="region of interest" description="Disordered" evidence="5">
    <location>
        <begin position="1"/>
        <end position="109"/>
    </location>
</feature>
<dbReference type="NCBIfam" id="TIGR03696">
    <property type="entry name" value="Rhs_assc_core"/>
    <property type="match status" value="1"/>
</dbReference>
<evidence type="ECO:0000256" key="3">
    <source>
        <dbReference type="ARBA" id="ARBA00022737"/>
    </source>
</evidence>
<dbReference type="Pfam" id="PF03534">
    <property type="entry name" value="SpvB"/>
    <property type="match status" value="1"/>
</dbReference>
<dbReference type="InterPro" id="IPR028994">
    <property type="entry name" value="Integrin_alpha_N"/>
</dbReference>
<dbReference type="Proteomes" id="UP001322481">
    <property type="component" value="Chromosome"/>
</dbReference>
<evidence type="ECO:0000313" key="9">
    <source>
        <dbReference type="EMBL" id="WQB97363.1"/>
    </source>
</evidence>
<feature type="compositionally biased region" description="Gly residues" evidence="5">
    <location>
        <begin position="1"/>
        <end position="16"/>
    </location>
</feature>
<dbReference type="Pfam" id="PF14437">
    <property type="entry name" value="MafB19-deam"/>
    <property type="match status" value="1"/>
</dbReference>
<dbReference type="InterPro" id="IPR022045">
    <property type="entry name" value="TcdB_toxin_mid/N"/>
</dbReference>
<dbReference type="Gene3D" id="2.180.10.10">
    <property type="entry name" value="RHS repeat-associated core"/>
    <property type="match status" value="2"/>
</dbReference>
<evidence type="ECO:0000256" key="1">
    <source>
        <dbReference type="ARBA" id="ARBA00004613"/>
    </source>
</evidence>
<name>A0ABZ0VKB4_9HYPH</name>
<dbReference type="InterPro" id="IPR003284">
    <property type="entry name" value="Sal_SpvB"/>
</dbReference>